<dbReference type="InterPro" id="IPR036388">
    <property type="entry name" value="WH-like_DNA-bd_sf"/>
</dbReference>
<dbReference type="Proteomes" id="UP000667349">
    <property type="component" value="Unassembled WGS sequence"/>
</dbReference>
<dbReference type="GO" id="GO:0006511">
    <property type="term" value="P:ubiquitin-dependent protein catabolic process"/>
    <property type="evidence" value="ECO:0007669"/>
    <property type="project" value="InterPro"/>
</dbReference>
<keyword evidence="15" id="KW-1185">Reference proteome</keyword>
<dbReference type="EMBL" id="JAANHZ010000474">
    <property type="protein sequence ID" value="KAG5310591.1"/>
    <property type="molecule type" value="Genomic_DNA"/>
</dbReference>
<evidence type="ECO:0000256" key="8">
    <source>
        <dbReference type="ARBA" id="ARBA00022990"/>
    </source>
</evidence>
<dbReference type="SMART" id="SM00182">
    <property type="entry name" value="CULLIN"/>
    <property type="match status" value="1"/>
</dbReference>
<dbReference type="InterPro" id="IPR036390">
    <property type="entry name" value="WH_DNA-bd_sf"/>
</dbReference>
<keyword evidence="7" id="KW-0832">Ubl conjugation</keyword>
<dbReference type="GO" id="GO:0031625">
    <property type="term" value="F:ubiquitin protein ligase binding"/>
    <property type="evidence" value="ECO:0007669"/>
    <property type="project" value="InterPro"/>
</dbReference>
<feature type="non-terminal residue" evidence="14">
    <location>
        <position position="830"/>
    </location>
</feature>
<evidence type="ECO:0000256" key="9">
    <source>
        <dbReference type="ARBA" id="ARBA00023242"/>
    </source>
</evidence>
<dbReference type="SUPFAM" id="SSF46785">
    <property type="entry name" value="Winged helix' DNA-binding domain"/>
    <property type="match status" value="1"/>
</dbReference>
<dbReference type="Pfam" id="PF26557">
    <property type="entry name" value="Cullin_AB"/>
    <property type="match status" value="1"/>
</dbReference>
<dbReference type="PANTHER" id="PTHR11932">
    <property type="entry name" value="CULLIN"/>
    <property type="match status" value="1"/>
</dbReference>
<evidence type="ECO:0000313" key="14">
    <source>
        <dbReference type="EMBL" id="KAG5310591.1"/>
    </source>
</evidence>
<dbReference type="PROSITE" id="PS50069">
    <property type="entry name" value="CULLIN_2"/>
    <property type="match status" value="1"/>
</dbReference>
<dbReference type="Gene3D" id="3.30.230.130">
    <property type="entry name" value="Cullin, Chain C, Domain 2"/>
    <property type="match status" value="1"/>
</dbReference>
<evidence type="ECO:0000259" key="13">
    <source>
        <dbReference type="PROSITE" id="PS50069"/>
    </source>
</evidence>
<dbReference type="SMART" id="SM00884">
    <property type="entry name" value="Cullin_Nedd8"/>
    <property type="match status" value="1"/>
</dbReference>
<feature type="domain" description="Cullin family profile" evidence="13">
    <location>
        <begin position="471"/>
        <end position="704"/>
    </location>
</feature>
<dbReference type="InterPro" id="IPR059120">
    <property type="entry name" value="Cullin-like_AB"/>
</dbReference>
<dbReference type="InterPro" id="IPR019559">
    <property type="entry name" value="Cullin_neddylation_domain"/>
</dbReference>
<dbReference type="InterPro" id="IPR045093">
    <property type="entry name" value="Cullin"/>
</dbReference>
<evidence type="ECO:0000256" key="2">
    <source>
        <dbReference type="ARBA" id="ARBA00004906"/>
    </source>
</evidence>
<evidence type="ECO:0000256" key="11">
    <source>
        <dbReference type="PROSITE-ProRule" id="PRU00330"/>
    </source>
</evidence>
<dbReference type="GO" id="GO:0031462">
    <property type="term" value="C:Cul2-RING ubiquitin ligase complex"/>
    <property type="evidence" value="ECO:0007669"/>
    <property type="project" value="UniProtKB-ARBA"/>
</dbReference>
<dbReference type="InterPro" id="IPR001373">
    <property type="entry name" value="Cullin_N"/>
</dbReference>
<dbReference type="Gene3D" id="1.10.10.10">
    <property type="entry name" value="Winged helix-like DNA-binding domain superfamily/Winged helix DNA-binding domain"/>
    <property type="match status" value="1"/>
</dbReference>
<dbReference type="GO" id="GO:0031981">
    <property type="term" value="C:nuclear lumen"/>
    <property type="evidence" value="ECO:0007669"/>
    <property type="project" value="UniProtKB-ARBA"/>
</dbReference>
<keyword evidence="9" id="KW-0539">Nucleus</keyword>
<proteinExistence type="inferred from homology"/>
<dbReference type="FunFam" id="1.20.1310.10:FF:000016">
    <property type="entry name" value="Cullin 2"/>
    <property type="match status" value="1"/>
</dbReference>
<dbReference type="InterPro" id="IPR036317">
    <property type="entry name" value="Cullin_homology_sf"/>
</dbReference>
<evidence type="ECO:0000256" key="7">
    <source>
        <dbReference type="ARBA" id="ARBA00022843"/>
    </source>
</evidence>
<evidence type="ECO:0000256" key="6">
    <source>
        <dbReference type="ARBA" id="ARBA00022786"/>
    </source>
</evidence>
<dbReference type="FunFam" id="1.10.10.10:FF:000014">
    <property type="entry name" value="Cullin 1"/>
    <property type="match status" value="1"/>
</dbReference>
<reference evidence="14" key="1">
    <citation type="submission" date="2020-02" db="EMBL/GenBank/DDBJ databases">
        <title>Relaxed selection underlies rapid genomic changes in the transitions from sociality to social parasitism in ants.</title>
        <authorList>
            <person name="Bi X."/>
        </authorList>
    </citation>
    <scope>NUCLEOTIDE SEQUENCE</scope>
    <source>
        <strain evidence="14">BGI-DK2013a</strain>
        <tissue evidence="14">Whole body</tissue>
    </source>
</reference>
<dbReference type="InterPro" id="IPR016158">
    <property type="entry name" value="Cullin_homology"/>
</dbReference>
<keyword evidence="8" id="KW-0007">Acetylation</keyword>
<dbReference type="AlphaFoldDB" id="A0A836ESD9"/>
<dbReference type="SUPFAM" id="SSF74788">
    <property type="entry name" value="Cullin repeat-like"/>
    <property type="match status" value="1"/>
</dbReference>
<dbReference type="SUPFAM" id="SSF75632">
    <property type="entry name" value="Cullin homology domain"/>
    <property type="match status" value="1"/>
</dbReference>
<dbReference type="Gene3D" id="1.20.1310.10">
    <property type="entry name" value="Cullin Repeats"/>
    <property type="match status" value="4"/>
</dbReference>
<dbReference type="Pfam" id="PF10557">
    <property type="entry name" value="Cullin_Nedd8"/>
    <property type="match status" value="1"/>
</dbReference>
<comment type="pathway">
    <text evidence="2">Protein modification; protein ubiquitination.</text>
</comment>
<comment type="similarity">
    <text evidence="3 11 12">Belongs to the cullin family.</text>
</comment>
<evidence type="ECO:0000256" key="4">
    <source>
        <dbReference type="ARBA" id="ARBA00022499"/>
    </source>
</evidence>
<organism evidence="14 15">
    <name type="scientific">Acromyrmex insinuator</name>
    <dbReference type="NCBI Taxonomy" id="230686"/>
    <lineage>
        <taxon>Eukaryota</taxon>
        <taxon>Metazoa</taxon>
        <taxon>Ecdysozoa</taxon>
        <taxon>Arthropoda</taxon>
        <taxon>Hexapoda</taxon>
        <taxon>Insecta</taxon>
        <taxon>Pterygota</taxon>
        <taxon>Neoptera</taxon>
        <taxon>Endopterygota</taxon>
        <taxon>Hymenoptera</taxon>
        <taxon>Apocrita</taxon>
        <taxon>Aculeata</taxon>
        <taxon>Formicoidea</taxon>
        <taxon>Formicidae</taxon>
        <taxon>Myrmicinae</taxon>
        <taxon>Acromyrmex</taxon>
    </lineage>
</organism>
<dbReference type="Pfam" id="PF00888">
    <property type="entry name" value="Cullin"/>
    <property type="match status" value="1"/>
</dbReference>
<evidence type="ECO:0000256" key="5">
    <source>
        <dbReference type="ARBA" id="ARBA00022553"/>
    </source>
</evidence>
<evidence type="ECO:0000256" key="1">
    <source>
        <dbReference type="ARBA" id="ARBA00004123"/>
    </source>
</evidence>
<dbReference type="FunFam" id="3.30.230.130:FF:000003">
    <property type="entry name" value="Cullin 2"/>
    <property type="match status" value="1"/>
</dbReference>
<evidence type="ECO:0000313" key="15">
    <source>
        <dbReference type="Proteomes" id="UP000667349"/>
    </source>
</evidence>
<keyword evidence="6" id="KW-0833">Ubl conjugation pathway</keyword>
<protein>
    <recommendedName>
        <fullName evidence="10">Cullin-2</fullName>
    </recommendedName>
</protein>
<dbReference type="InterPro" id="IPR016157">
    <property type="entry name" value="Cullin_CS"/>
</dbReference>
<keyword evidence="5" id="KW-0597">Phosphoprotein</keyword>
<dbReference type="FunFam" id="1.20.1310.10:FF:000001">
    <property type="entry name" value="Cullin 3"/>
    <property type="match status" value="1"/>
</dbReference>
<dbReference type="FunFam" id="1.20.1310.10:FF:000022">
    <property type="entry name" value="Cullin-2 isoform 2"/>
    <property type="match status" value="1"/>
</dbReference>
<dbReference type="InterPro" id="IPR016159">
    <property type="entry name" value="Cullin_repeat-like_dom_sf"/>
</dbReference>
<sequence length="830" mass="95814">MYKTYEQSRVNSVSLSLCTLKDYSWDVFLDWDYFCLNTKRFIGSCISLWYTVNVLLCEISKLLLLQSSYQRVCESKGRMSLKPKRVDFNKTWHVLQETIKGVITLANIPRAIWNDRFSDVYSLCVAYPEPLADRLYDETKRFLINHVDHLLVQVNSYNDKWELLPAYYRAWTEYSQGIDYLHSLYLYLNQQHIKKQKLSEAELIYGTSLHNREEECQEQMEIGELGLDIWKKKMIIPLKKKLVSLLLTCIDADRDSKLLAPTDVICGVIESFVRVEDHKMKGKLNLYQEIFEEPFLEASGEFYTAEASSLLQQSDVTRYIEKVTWRLAQEEARAYKFLHKSSVAKVRACCEDKMVAAHVDLLHSEAEMMIKNESRRDLALLYPLLRSLPGGLDPLVQHLTRHITLQGLQAIGPLQGENVYMQFVENMLNVHSKYSEMIKEVFNSDQSFVGALDKACSAIVNYRPAPKQPVRAPELLARYCDILLKKSPRAASESEIEDKLKRSITVFKYVDDKDVFQKFYSRMLAKRLIHQQSQSMDAEEMMIDDLKRACGYEFTNKLHRMFTDMSVSADLNAKFITTLREGDGENQLGTGFTVKVLQAGAWPLGLPPSPGPFHVPQQLEKSVQAFEAFYHMQFSGRKLTWLHHLSQGELKFNYLKKPYLVTVQTYQMALLLLFEHCDTIPCKEAAASLRLSHDQLMKHAASLVDCKILTKSNDGELEEDTILTLNFSYSNKRTKFRVTGVLQRDAPQDAEATHRSVDEDRKMFLQAAIVRIMKSRKLLKHNQLIQEVLSQSKVTFAPSIGMIKKCIETLIDKQYIERTPNSADEYSYIA</sequence>
<feature type="non-terminal residue" evidence="14">
    <location>
        <position position="1"/>
    </location>
</feature>
<evidence type="ECO:0000256" key="10">
    <source>
        <dbReference type="ARBA" id="ARBA00069610"/>
    </source>
</evidence>
<name>A0A836ESD9_9HYME</name>
<keyword evidence="4" id="KW-1017">Isopeptide bond</keyword>
<dbReference type="FunFam" id="1.20.1310.10:FF:000012">
    <property type="entry name" value="Cullin 2"/>
    <property type="match status" value="1"/>
</dbReference>
<evidence type="ECO:0000256" key="12">
    <source>
        <dbReference type="RuleBase" id="RU003829"/>
    </source>
</evidence>
<comment type="caution">
    <text evidence="14">The sequence shown here is derived from an EMBL/GenBank/DDBJ whole genome shotgun (WGS) entry which is preliminary data.</text>
</comment>
<gene>
    <name evidence="14" type="primary">Cul2</name>
    <name evidence="14" type="ORF">G6Z75_0006998</name>
</gene>
<dbReference type="PROSITE" id="PS01256">
    <property type="entry name" value="CULLIN_1"/>
    <property type="match status" value="1"/>
</dbReference>
<accession>A0A836ESD9</accession>
<evidence type="ECO:0000256" key="3">
    <source>
        <dbReference type="ARBA" id="ARBA00006019"/>
    </source>
</evidence>
<comment type="subcellular location">
    <subcellularLocation>
        <location evidence="1">Nucleus</location>
    </subcellularLocation>
</comment>